<sequence length="177" mass="19297">MSGTSATPPFAAITAPVSSAPPPHSAPAAAFRTGRRRHPPAPISAAAYESTTNHLRFPIHRELRRSAHPHDRHLRPAATNESIRDSFGHRGRAATGVLRRTGRLRARDVPRRCATTTAGISNPRHARLRRDSTSSAIVVGRRPHRTTTPTHSNHPDSISPLPIPNPHLPAPATRYLR</sequence>
<comment type="caution">
    <text evidence="2">The sequence shown here is derived from an EMBL/GenBank/DDBJ whole genome shotgun (WGS) entry which is preliminary data.</text>
</comment>
<dbReference type="Proteomes" id="UP000823388">
    <property type="component" value="Chromosome 5K"/>
</dbReference>
<organism evidence="2 3">
    <name type="scientific">Panicum virgatum</name>
    <name type="common">Blackwell switchgrass</name>
    <dbReference type="NCBI Taxonomy" id="38727"/>
    <lineage>
        <taxon>Eukaryota</taxon>
        <taxon>Viridiplantae</taxon>
        <taxon>Streptophyta</taxon>
        <taxon>Embryophyta</taxon>
        <taxon>Tracheophyta</taxon>
        <taxon>Spermatophyta</taxon>
        <taxon>Magnoliopsida</taxon>
        <taxon>Liliopsida</taxon>
        <taxon>Poales</taxon>
        <taxon>Poaceae</taxon>
        <taxon>PACMAD clade</taxon>
        <taxon>Panicoideae</taxon>
        <taxon>Panicodae</taxon>
        <taxon>Paniceae</taxon>
        <taxon>Panicinae</taxon>
        <taxon>Panicum</taxon>
        <taxon>Panicum sect. Hiantes</taxon>
    </lineage>
</organism>
<name>A0A8T0SEX2_PANVG</name>
<evidence type="ECO:0000256" key="1">
    <source>
        <dbReference type="SAM" id="MobiDB-lite"/>
    </source>
</evidence>
<feature type="region of interest" description="Disordered" evidence="1">
    <location>
        <begin position="141"/>
        <end position="177"/>
    </location>
</feature>
<dbReference type="EMBL" id="CM029045">
    <property type="protein sequence ID" value="KAG2597882.1"/>
    <property type="molecule type" value="Genomic_DNA"/>
</dbReference>
<feature type="compositionally biased region" description="Low complexity" evidence="1">
    <location>
        <begin position="146"/>
        <end position="160"/>
    </location>
</feature>
<gene>
    <name evidence="2" type="ORF">PVAP13_5KG347607</name>
</gene>
<evidence type="ECO:0000313" key="2">
    <source>
        <dbReference type="EMBL" id="KAG2597882.1"/>
    </source>
</evidence>
<evidence type="ECO:0000313" key="3">
    <source>
        <dbReference type="Proteomes" id="UP000823388"/>
    </source>
</evidence>
<feature type="region of interest" description="Disordered" evidence="1">
    <location>
        <begin position="66"/>
        <end position="86"/>
    </location>
</feature>
<proteinExistence type="predicted"/>
<protein>
    <submittedName>
        <fullName evidence="2">Uncharacterized protein</fullName>
    </submittedName>
</protein>
<reference evidence="2" key="1">
    <citation type="submission" date="2020-05" db="EMBL/GenBank/DDBJ databases">
        <title>WGS assembly of Panicum virgatum.</title>
        <authorList>
            <person name="Lovell J.T."/>
            <person name="Jenkins J."/>
            <person name="Shu S."/>
            <person name="Juenger T.E."/>
            <person name="Schmutz J."/>
        </authorList>
    </citation>
    <scope>NUCLEOTIDE SEQUENCE</scope>
    <source>
        <strain evidence="2">AP13</strain>
    </source>
</reference>
<feature type="region of interest" description="Disordered" evidence="1">
    <location>
        <begin position="1"/>
        <end position="41"/>
    </location>
</feature>
<keyword evidence="3" id="KW-1185">Reference proteome</keyword>
<dbReference type="AlphaFoldDB" id="A0A8T0SEX2"/>
<accession>A0A8T0SEX2</accession>